<evidence type="ECO:0000313" key="2">
    <source>
        <dbReference type="Proteomes" id="UP000008022"/>
    </source>
</evidence>
<proteinExistence type="predicted"/>
<dbReference type="AlphaFoldDB" id="A0A0E0PG19"/>
<dbReference type="EnsemblPlants" id="ORUFI04G32020.1">
    <property type="protein sequence ID" value="ORUFI04G32020.1"/>
    <property type="gene ID" value="ORUFI04G32020"/>
</dbReference>
<reference evidence="1" key="2">
    <citation type="submission" date="2015-06" db="UniProtKB">
        <authorList>
            <consortium name="EnsemblPlants"/>
        </authorList>
    </citation>
    <scope>IDENTIFICATION</scope>
</reference>
<accession>A0A0E0PG19</accession>
<dbReference type="HOGENOM" id="CLU_220111_0_0_1"/>
<dbReference type="Gramene" id="ORUFI04G32020.1">
    <property type="protein sequence ID" value="ORUFI04G32020.1"/>
    <property type="gene ID" value="ORUFI04G32020"/>
</dbReference>
<protein>
    <submittedName>
        <fullName evidence="1">Uncharacterized protein</fullName>
    </submittedName>
</protein>
<reference evidence="2" key="1">
    <citation type="submission" date="2013-06" db="EMBL/GenBank/DDBJ databases">
        <authorList>
            <person name="Zhao Q."/>
        </authorList>
    </citation>
    <scope>NUCLEOTIDE SEQUENCE</scope>
    <source>
        <strain evidence="2">cv. W1943</strain>
    </source>
</reference>
<organism evidence="1 2">
    <name type="scientific">Oryza rufipogon</name>
    <name type="common">Brownbeard rice</name>
    <name type="synonym">Asian wild rice</name>
    <dbReference type="NCBI Taxonomy" id="4529"/>
    <lineage>
        <taxon>Eukaryota</taxon>
        <taxon>Viridiplantae</taxon>
        <taxon>Streptophyta</taxon>
        <taxon>Embryophyta</taxon>
        <taxon>Tracheophyta</taxon>
        <taxon>Spermatophyta</taxon>
        <taxon>Magnoliopsida</taxon>
        <taxon>Liliopsida</taxon>
        <taxon>Poales</taxon>
        <taxon>Poaceae</taxon>
        <taxon>BOP clade</taxon>
        <taxon>Oryzoideae</taxon>
        <taxon>Oryzeae</taxon>
        <taxon>Oryzinae</taxon>
        <taxon>Oryza</taxon>
    </lineage>
</organism>
<keyword evidence="2" id="KW-1185">Reference proteome</keyword>
<sequence length="34" mass="4400">MFHLILRKYHMIHGRNRLISYRYHLIPCKYRIRT</sequence>
<dbReference type="Proteomes" id="UP000008022">
    <property type="component" value="Unassembled WGS sequence"/>
</dbReference>
<evidence type="ECO:0000313" key="1">
    <source>
        <dbReference type="EnsemblPlants" id="ORUFI04G32020.1"/>
    </source>
</evidence>
<name>A0A0E0PG19_ORYRU</name>